<dbReference type="EMBL" id="JAMWBK010000013">
    <property type="protein sequence ID" value="KAJ8900866.1"/>
    <property type="molecule type" value="Genomic_DNA"/>
</dbReference>
<dbReference type="InterPro" id="IPR018259">
    <property type="entry name" value="Ribosomal_eL21_CS"/>
</dbReference>
<feature type="region of interest" description="Disordered" evidence="4">
    <location>
        <begin position="1"/>
        <end position="20"/>
    </location>
</feature>
<protein>
    <recommendedName>
        <fullName evidence="7">60S ribosomal protein L21</fullName>
    </recommendedName>
</protein>
<dbReference type="PANTHER" id="PTHR20981">
    <property type="entry name" value="60S RIBOSOMAL PROTEIN L21"/>
    <property type="match status" value="1"/>
</dbReference>
<dbReference type="SUPFAM" id="SSF50104">
    <property type="entry name" value="Translation proteins SH3-like domain"/>
    <property type="match status" value="1"/>
</dbReference>
<dbReference type="InterPro" id="IPR008991">
    <property type="entry name" value="Translation_prot_SH3-like_sf"/>
</dbReference>
<dbReference type="GO" id="GO:1990904">
    <property type="term" value="C:ribonucleoprotein complex"/>
    <property type="evidence" value="ECO:0007669"/>
    <property type="project" value="UniProtKB-KW"/>
</dbReference>
<dbReference type="GO" id="GO:0005840">
    <property type="term" value="C:ribosome"/>
    <property type="evidence" value="ECO:0007669"/>
    <property type="project" value="UniProtKB-KW"/>
</dbReference>
<evidence type="ECO:0000256" key="1">
    <source>
        <dbReference type="ARBA" id="ARBA00008427"/>
    </source>
</evidence>
<evidence type="ECO:0008006" key="7">
    <source>
        <dbReference type="Google" id="ProtNLM"/>
    </source>
</evidence>
<dbReference type="InterPro" id="IPR036948">
    <property type="entry name" value="Ribosomal_eL21_sf"/>
</dbReference>
<evidence type="ECO:0000256" key="4">
    <source>
        <dbReference type="SAM" id="MobiDB-lite"/>
    </source>
</evidence>
<comment type="similarity">
    <text evidence="1">Belongs to the eukaryotic ribosomal protein eL21 family.</text>
</comment>
<proteinExistence type="inferred from homology"/>
<dbReference type="GO" id="GO:0006412">
    <property type="term" value="P:translation"/>
    <property type="evidence" value="ECO:0007669"/>
    <property type="project" value="InterPro"/>
</dbReference>
<keyword evidence="6" id="KW-1185">Reference proteome</keyword>
<name>A0AAV8UJM3_9RHOD</name>
<evidence type="ECO:0000256" key="3">
    <source>
        <dbReference type="ARBA" id="ARBA00023274"/>
    </source>
</evidence>
<keyword evidence="2" id="KW-0689">Ribosomal protein</keyword>
<accession>A0AAV8UJM3</accession>
<comment type="caution">
    <text evidence="5">The sequence shown here is derived from an EMBL/GenBank/DDBJ whole genome shotgun (WGS) entry which is preliminary data.</text>
</comment>
<reference evidence="5 6" key="1">
    <citation type="journal article" date="2023" name="Nat. Commun.">
        <title>Origin of minicircular mitochondrial genomes in red algae.</title>
        <authorList>
            <person name="Lee Y."/>
            <person name="Cho C.H."/>
            <person name="Lee Y.M."/>
            <person name="Park S.I."/>
            <person name="Yang J.H."/>
            <person name="West J.A."/>
            <person name="Bhattacharya D."/>
            <person name="Yoon H.S."/>
        </authorList>
    </citation>
    <scope>NUCLEOTIDE SEQUENCE [LARGE SCALE GENOMIC DNA]</scope>
    <source>
        <strain evidence="5 6">CCMP1338</strain>
        <tissue evidence="5">Whole cell</tissue>
    </source>
</reference>
<evidence type="ECO:0000313" key="6">
    <source>
        <dbReference type="Proteomes" id="UP001157974"/>
    </source>
</evidence>
<sequence length="160" mass="18306">MVRSGGTRSNTRDMYSRPYRGHGMPSLSTYLTNFKIGDYVEIITNSAVQQGMPFKFYHGKTGRIFNISRGAVGVEVNKVVRDKKLAKRIHVRIEHVKKSRCTEELKNRVRSRDALRREAREKGEKLVLPKRQPASMTKPAIVVAGDNIELLEPVKYEFIC</sequence>
<organism evidence="5 6">
    <name type="scientific">Rhodosorus marinus</name>
    <dbReference type="NCBI Taxonomy" id="101924"/>
    <lineage>
        <taxon>Eukaryota</taxon>
        <taxon>Rhodophyta</taxon>
        <taxon>Stylonematophyceae</taxon>
        <taxon>Stylonematales</taxon>
        <taxon>Stylonemataceae</taxon>
        <taxon>Rhodosorus</taxon>
    </lineage>
</organism>
<dbReference type="FunFam" id="2.30.30.70:FF:000001">
    <property type="entry name" value="60S ribosomal protein L21"/>
    <property type="match status" value="1"/>
</dbReference>
<evidence type="ECO:0000256" key="2">
    <source>
        <dbReference type="ARBA" id="ARBA00022980"/>
    </source>
</evidence>
<dbReference type="AlphaFoldDB" id="A0AAV8UJM3"/>
<dbReference type="GO" id="GO:0003735">
    <property type="term" value="F:structural constituent of ribosome"/>
    <property type="evidence" value="ECO:0007669"/>
    <property type="project" value="InterPro"/>
</dbReference>
<dbReference type="Proteomes" id="UP001157974">
    <property type="component" value="Unassembled WGS sequence"/>
</dbReference>
<evidence type="ECO:0000313" key="5">
    <source>
        <dbReference type="EMBL" id="KAJ8900866.1"/>
    </source>
</evidence>
<keyword evidence="3" id="KW-0687">Ribonucleoprotein</keyword>
<dbReference type="Gene3D" id="2.30.30.70">
    <property type="entry name" value="Ribosomal protein L21"/>
    <property type="match status" value="1"/>
</dbReference>
<dbReference type="Gene3D" id="6.10.250.3260">
    <property type="match status" value="1"/>
</dbReference>
<gene>
    <name evidence="5" type="ORF">NDN08_000165</name>
</gene>
<dbReference type="PROSITE" id="PS01171">
    <property type="entry name" value="RIBOSOMAL_L21E"/>
    <property type="match status" value="1"/>
</dbReference>
<dbReference type="InterPro" id="IPR001147">
    <property type="entry name" value="Ribosomal_eL21"/>
</dbReference>
<dbReference type="Pfam" id="PF01157">
    <property type="entry name" value="Ribosomal_L21e"/>
    <property type="match status" value="1"/>
</dbReference>